<dbReference type="GO" id="GO:1902670">
    <property type="term" value="F:carbon dioxide binding"/>
    <property type="evidence" value="ECO:0007669"/>
    <property type="project" value="TreeGrafter"/>
</dbReference>
<sequence length="106" mass="10979">MCVGIPMRILSVDGIAARATGDEGEALIDLSLVGDVAPGTWVLTHLGHAREVISEAEAQLIAQALRGLRSIMQGAGAGDAFADLDNREPSLPPHLEAARQQGKATA</sequence>
<dbReference type="Pfam" id="PF01455">
    <property type="entry name" value="HupF_HypC"/>
    <property type="match status" value="1"/>
</dbReference>
<proteinExistence type="inferred from homology"/>
<reference evidence="4" key="1">
    <citation type="submission" date="2016-10" db="EMBL/GenBank/DDBJ databases">
        <authorList>
            <person name="Varghese N."/>
            <person name="Submissions S."/>
        </authorList>
    </citation>
    <scope>NUCLEOTIDE SEQUENCE [LARGE SCALE GENOMIC DNA]</scope>
    <source>
        <strain evidence="4">DSM 10146</strain>
    </source>
</reference>
<dbReference type="PRINTS" id="PR00445">
    <property type="entry name" value="HUPFHYPC"/>
</dbReference>
<dbReference type="OrthoDB" id="9806017at2"/>
<comment type="similarity">
    <text evidence="1">Belongs to the HupF/HypC family.</text>
</comment>
<dbReference type="PROSITE" id="PS01097">
    <property type="entry name" value="HUPF_HYPC"/>
    <property type="match status" value="1"/>
</dbReference>
<dbReference type="EMBL" id="FNAV01000005">
    <property type="protein sequence ID" value="SDE59540.1"/>
    <property type="molecule type" value="Genomic_DNA"/>
</dbReference>
<organism evidence="3 4">
    <name type="scientific">Salipiger thiooxidans</name>
    <dbReference type="NCBI Taxonomy" id="282683"/>
    <lineage>
        <taxon>Bacteria</taxon>
        <taxon>Pseudomonadati</taxon>
        <taxon>Pseudomonadota</taxon>
        <taxon>Alphaproteobacteria</taxon>
        <taxon>Rhodobacterales</taxon>
        <taxon>Roseobacteraceae</taxon>
        <taxon>Salipiger</taxon>
    </lineage>
</organism>
<evidence type="ECO:0000256" key="2">
    <source>
        <dbReference type="SAM" id="MobiDB-lite"/>
    </source>
</evidence>
<dbReference type="NCBIfam" id="TIGR00074">
    <property type="entry name" value="hypC_hupF"/>
    <property type="match status" value="1"/>
</dbReference>
<gene>
    <name evidence="3" type="ORF">SAMN04488105_105173</name>
</gene>
<evidence type="ECO:0000313" key="4">
    <source>
        <dbReference type="Proteomes" id="UP000198994"/>
    </source>
</evidence>
<dbReference type="AlphaFoldDB" id="A0A1G7E7U1"/>
<dbReference type="SUPFAM" id="SSF159127">
    <property type="entry name" value="HupF/HypC-like"/>
    <property type="match status" value="1"/>
</dbReference>
<dbReference type="InterPro" id="IPR019812">
    <property type="entry name" value="Hydgase_assmbl_chp_CS"/>
</dbReference>
<evidence type="ECO:0000256" key="1">
    <source>
        <dbReference type="ARBA" id="ARBA00006018"/>
    </source>
</evidence>
<dbReference type="RefSeq" id="WP_008886932.1">
    <property type="nucleotide sequence ID" value="NZ_FNAV01000005.1"/>
</dbReference>
<dbReference type="STRING" id="282683.SAMN04488105_105173"/>
<keyword evidence="4" id="KW-1185">Reference proteome</keyword>
<dbReference type="PANTHER" id="PTHR35177">
    <property type="entry name" value="HYDROGENASE MATURATION FACTOR HYBG"/>
    <property type="match status" value="1"/>
</dbReference>
<name>A0A1G7E7U1_9RHOB</name>
<dbReference type="GO" id="GO:0005506">
    <property type="term" value="F:iron ion binding"/>
    <property type="evidence" value="ECO:0007669"/>
    <property type="project" value="TreeGrafter"/>
</dbReference>
<evidence type="ECO:0000313" key="3">
    <source>
        <dbReference type="EMBL" id="SDE59540.1"/>
    </source>
</evidence>
<feature type="region of interest" description="Disordered" evidence="2">
    <location>
        <begin position="82"/>
        <end position="106"/>
    </location>
</feature>
<dbReference type="PANTHER" id="PTHR35177:SF2">
    <property type="entry name" value="HYDROGENASE MATURATION FACTOR HYBG"/>
    <property type="match status" value="1"/>
</dbReference>
<dbReference type="Gene3D" id="2.30.30.140">
    <property type="match status" value="1"/>
</dbReference>
<protein>
    <submittedName>
        <fullName evidence="3">Hydrogenase expression/formation protein HypC</fullName>
    </submittedName>
</protein>
<dbReference type="Proteomes" id="UP000198994">
    <property type="component" value="Unassembled WGS sequence"/>
</dbReference>
<accession>A0A1G7E7U1</accession>
<dbReference type="GO" id="GO:0051604">
    <property type="term" value="P:protein maturation"/>
    <property type="evidence" value="ECO:0007669"/>
    <property type="project" value="TreeGrafter"/>
</dbReference>
<dbReference type="InterPro" id="IPR001109">
    <property type="entry name" value="Hydrogenase_HupF/HypC"/>
</dbReference>